<dbReference type="AlphaFoldDB" id="A0A4S3KM20"/>
<dbReference type="GO" id="GO:0006355">
    <property type="term" value="P:regulation of DNA-templated transcription"/>
    <property type="evidence" value="ECO:0007669"/>
    <property type="project" value="InterPro"/>
</dbReference>
<protein>
    <submittedName>
        <fullName evidence="2">IclR family transcriptional regulator</fullName>
    </submittedName>
</protein>
<name>A0A4S3KM20_9GAMM</name>
<dbReference type="InterPro" id="IPR036390">
    <property type="entry name" value="WH_DNA-bd_sf"/>
</dbReference>
<keyword evidence="3" id="KW-1185">Reference proteome</keyword>
<feature type="non-terminal residue" evidence="2">
    <location>
        <position position="83"/>
    </location>
</feature>
<sequence length="83" mass="9184">MASTAFEDSADYVQSLALGLQVLRAFDRELTSASLSEVAEPTDLSRAVVRRIRPTLNHLGHVGGAVLCFLLTYRVLEQRQCYS</sequence>
<gene>
    <name evidence="2" type="ORF">B1991_01690</name>
</gene>
<dbReference type="InterPro" id="IPR036388">
    <property type="entry name" value="WH-like_DNA-bd_sf"/>
</dbReference>
<accession>A0A4S3KM20</accession>
<dbReference type="InterPro" id="IPR005471">
    <property type="entry name" value="Tscrpt_reg_IclR_N"/>
</dbReference>
<dbReference type="Gene3D" id="1.10.10.10">
    <property type="entry name" value="Winged helix-like DNA-binding domain superfamily/Winged helix DNA-binding domain"/>
    <property type="match status" value="1"/>
</dbReference>
<dbReference type="RefSeq" id="WP_168709558.1">
    <property type="nucleotide sequence ID" value="NZ_MWIO01000005.1"/>
</dbReference>
<evidence type="ECO:0000259" key="1">
    <source>
        <dbReference type="Pfam" id="PF09339"/>
    </source>
</evidence>
<feature type="domain" description="HTH iclR-type" evidence="1">
    <location>
        <begin position="17"/>
        <end position="61"/>
    </location>
</feature>
<dbReference type="SUPFAM" id="SSF46785">
    <property type="entry name" value="Winged helix' DNA-binding domain"/>
    <property type="match status" value="1"/>
</dbReference>
<dbReference type="EMBL" id="MWIO01000005">
    <property type="protein sequence ID" value="THD09790.1"/>
    <property type="molecule type" value="Genomic_DNA"/>
</dbReference>
<proteinExistence type="predicted"/>
<reference evidence="2 3" key="1">
    <citation type="submission" date="2017-02" db="EMBL/GenBank/DDBJ databases">
        <title>Whole genome sequencing of Rhodanobacter lindaniclasticus DSM 17932.</title>
        <authorList>
            <person name="Kumar S."/>
            <person name="Patil P."/>
            <person name="Patil P.B."/>
        </authorList>
    </citation>
    <scope>NUCLEOTIDE SEQUENCE [LARGE SCALE GENOMIC DNA]</scope>
    <source>
        <strain evidence="2 3">DSM 17932</strain>
    </source>
</reference>
<dbReference type="Proteomes" id="UP000306317">
    <property type="component" value="Unassembled WGS sequence"/>
</dbReference>
<evidence type="ECO:0000313" key="3">
    <source>
        <dbReference type="Proteomes" id="UP000306317"/>
    </source>
</evidence>
<evidence type="ECO:0000313" key="2">
    <source>
        <dbReference type="EMBL" id="THD09790.1"/>
    </source>
</evidence>
<organism evidence="2 3">
    <name type="scientific">Rhodanobacter lindaniclasticus</name>
    <dbReference type="NCBI Taxonomy" id="75310"/>
    <lineage>
        <taxon>Bacteria</taxon>
        <taxon>Pseudomonadati</taxon>
        <taxon>Pseudomonadota</taxon>
        <taxon>Gammaproteobacteria</taxon>
        <taxon>Lysobacterales</taxon>
        <taxon>Rhodanobacteraceae</taxon>
        <taxon>Rhodanobacter</taxon>
    </lineage>
</organism>
<comment type="caution">
    <text evidence="2">The sequence shown here is derived from an EMBL/GenBank/DDBJ whole genome shotgun (WGS) entry which is preliminary data.</text>
</comment>
<dbReference type="Pfam" id="PF09339">
    <property type="entry name" value="HTH_IclR"/>
    <property type="match status" value="1"/>
</dbReference>
<dbReference type="GO" id="GO:0003677">
    <property type="term" value="F:DNA binding"/>
    <property type="evidence" value="ECO:0007669"/>
    <property type="project" value="InterPro"/>
</dbReference>